<dbReference type="Proteomes" id="UP000095283">
    <property type="component" value="Unplaced"/>
</dbReference>
<keyword evidence="1" id="KW-1133">Transmembrane helix</keyword>
<evidence type="ECO:0000313" key="2">
    <source>
        <dbReference type="Proteomes" id="UP000095283"/>
    </source>
</evidence>
<protein>
    <submittedName>
        <fullName evidence="3">Alpha-type protein kinase domain-containing protein</fullName>
    </submittedName>
</protein>
<dbReference type="WBParaSite" id="Hba_10142">
    <property type="protein sequence ID" value="Hba_10142"/>
    <property type="gene ID" value="Hba_10142"/>
</dbReference>
<keyword evidence="1" id="KW-0472">Membrane</keyword>
<proteinExistence type="predicted"/>
<dbReference type="AlphaFoldDB" id="A0A1I7WY67"/>
<keyword evidence="1" id="KW-0812">Transmembrane</keyword>
<accession>A0A1I7WY67</accession>
<feature type="transmembrane region" description="Helical" evidence="1">
    <location>
        <begin position="125"/>
        <end position="151"/>
    </location>
</feature>
<keyword evidence="2" id="KW-1185">Reference proteome</keyword>
<feature type="transmembrane region" description="Helical" evidence="1">
    <location>
        <begin position="83"/>
        <end position="105"/>
    </location>
</feature>
<organism evidence="2 3">
    <name type="scientific">Heterorhabditis bacteriophora</name>
    <name type="common">Entomopathogenic nematode worm</name>
    <dbReference type="NCBI Taxonomy" id="37862"/>
    <lineage>
        <taxon>Eukaryota</taxon>
        <taxon>Metazoa</taxon>
        <taxon>Ecdysozoa</taxon>
        <taxon>Nematoda</taxon>
        <taxon>Chromadorea</taxon>
        <taxon>Rhabditida</taxon>
        <taxon>Rhabditina</taxon>
        <taxon>Rhabditomorpha</taxon>
        <taxon>Strongyloidea</taxon>
        <taxon>Heterorhabditidae</taxon>
        <taxon>Heterorhabditis</taxon>
    </lineage>
</organism>
<sequence length="259" mass="29568">MTTYNCISHPMHPVPSQLQKAITHGSPFEVEKFGGKTRRERTILAVESEGVEQEAEKELLVVEASSFDDSSPILKMSSSSLMYFFYCFTVFIKISSLIQFHRYLVAFLLQAYDLRVCFNITLRSFVLIVKINLKIFLIEYFIVSLSTRLVIYDIMNLRELRSIKTVQPPEGCAPSIALNGEFLAYADFKLNPDVQSCGGIGSESDETIVFFFNYTCDHLCTLLLVRYFSIIVIPQRVRTHSGPSLVTKSFITEIIYIYI</sequence>
<evidence type="ECO:0000256" key="1">
    <source>
        <dbReference type="SAM" id="Phobius"/>
    </source>
</evidence>
<evidence type="ECO:0000313" key="3">
    <source>
        <dbReference type="WBParaSite" id="Hba_10142"/>
    </source>
</evidence>
<name>A0A1I7WY67_HETBA</name>
<reference evidence="3" key="1">
    <citation type="submission" date="2016-11" db="UniProtKB">
        <authorList>
            <consortium name="WormBaseParasite"/>
        </authorList>
    </citation>
    <scope>IDENTIFICATION</scope>
</reference>